<gene>
    <name evidence="2" type="ORF">P256_01610</name>
</gene>
<sequence length="79" mass="8832">MNKLVIFTVVSLGLALSACSSLPTFHKKQGMANPASEYCISQHGKLRQLKDAYGNISFNCKLPNGVEEDEWDLYRETHS</sequence>
<evidence type="ECO:0000313" key="3">
    <source>
        <dbReference type="Proteomes" id="UP000023785"/>
    </source>
</evidence>
<dbReference type="RefSeq" id="WP_023273230.1">
    <property type="nucleotide sequence ID" value="NZ_KI530723.1"/>
</dbReference>
<dbReference type="PROSITE" id="PS51257">
    <property type="entry name" value="PROKAR_LIPOPROTEIN"/>
    <property type="match status" value="1"/>
</dbReference>
<dbReference type="HOGENOM" id="CLU_155318_1_1_6"/>
<dbReference type="Proteomes" id="UP000023785">
    <property type="component" value="Unassembled WGS sequence"/>
</dbReference>
<organism evidence="2 3">
    <name type="scientific">Acinetobacter nectaris CIP 110549</name>
    <dbReference type="NCBI Taxonomy" id="1392540"/>
    <lineage>
        <taxon>Bacteria</taxon>
        <taxon>Pseudomonadati</taxon>
        <taxon>Pseudomonadota</taxon>
        <taxon>Gammaproteobacteria</taxon>
        <taxon>Moraxellales</taxon>
        <taxon>Moraxellaceae</taxon>
        <taxon>Acinetobacter</taxon>
    </lineage>
</organism>
<keyword evidence="3" id="KW-1185">Reference proteome</keyword>
<feature type="signal peptide" evidence="1">
    <location>
        <begin position="1"/>
        <end position="20"/>
    </location>
</feature>
<accession>V2TLT4</accession>
<reference evidence="2 3" key="1">
    <citation type="submission" date="2013-10" db="EMBL/GenBank/DDBJ databases">
        <title>The Genome Sequence of Acinetobacter nectaris CIP 110549.</title>
        <authorList>
            <consortium name="The Broad Institute Genomics Platform"/>
            <consortium name="The Broad Institute Genome Sequencing Center for Infectious Disease"/>
            <person name="Cerqueira G."/>
            <person name="Feldgarden M."/>
            <person name="Courvalin P."/>
            <person name="Grillot-Courvalin C."/>
            <person name="Clermont D."/>
            <person name="Rocha E."/>
            <person name="Yoon E.-J."/>
            <person name="Nemec A."/>
            <person name="Young S.K."/>
            <person name="Zeng Q."/>
            <person name="Gargeya S."/>
            <person name="Fitzgerald M."/>
            <person name="Abouelleil A."/>
            <person name="Alvarado L."/>
            <person name="Berlin A.M."/>
            <person name="Chapman S.B."/>
            <person name="Gainer-Dewar J."/>
            <person name="Goldberg J."/>
            <person name="Gnerre S."/>
            <person name="Griggs A."/>
            <person name="Gujja S."/>
            <person name="Hansen M."/>
            <person name="Howarth C."/>
            <person name="Imamovic A."/>
            <person name="Ireland A."/>
            <person name="Larimer J."/>
            <person name="McCowan C."/>
            <person name="Murphy C."/>
            <person name="Pearson M."/>
            <person name="Poon T.W."/>
            <person name="Priest M."/>
            <person name="Roberts A."/>
            <person name="Saif S."/>
            <person name="Shea T."/>
            <person name="Sykes S."/>
            <person name="Wortman J."/>
            <person name="Nusbaum C."/>
            <person name="Birren B."/>
        </authorList>
    </citation>
    <scope>NUCLEOTIDE SEQUENCE [LARGE SCALE GENOMIC DNA]</scope>
    <source>
        <strain evidence="2 3">CIP 110549</strain>
    </source>
</reference>
<name>V2TLT4_9GAMM</name>
<proteinExistence type="predicted"/>
<evidence type="ECO:0008006" key="4">
    <source>
        <dbReference type="Google" id="ProtNLM"/>
    </source>
</evidence>
<dbReference type="InterPro" id="IPR005590">
    <property type="entry name" value="DUF333"/>
</dbReference>
<dbReference type="EMBL" id="AYER01000006">
    <property type="protein sequence ID" value="ESK38791.1"/>
    <property type="molecule type" value="Genomic_DNA"/>
</dbReference>
<dbReference type="AlphaFoldDB" id="V2TLT4"/>
<feature type="chain" id="PRO_5004711509" description="Hemolysin" evidence="1">
    <location>
        <begin position="21"/>
        <end position="79"/>
    </location>
</feature>
<protein>
    <recommendedName>
        <fullName evidence="4">Hemolysin</fullName>
    </recommendedName>
</protein>
<dbReference type="Pfam" id="PF03891">
    <property type="entry name" value="DUF333"/>
    <property type="match status" value="1"/>
</dbReference>
<comment type="caution">
    <text evidence="2">The sequence shown here is derived from an EMBL/GenBank/DDBJ whole genome shotgun (WGS) entry which is preliminary data.</text>
</comment>
<dbReference type="PATRIC" id="fig|1392540.3.peg.1559"/>
<dbReference type="STRING" id="1392540.P256_01610"/>
<evidence type="ECO:0000313" key="2">
    <source>
        <dbReference type="EMBL" id="ESK38791.1"/>
    </source>
</evidence>
<keyword evidence="1" id="KW-0732">Signal</keyword>
<evidence type="ECO:0000256" key="1">
    <source>
        <dbReference type="SAM" id="SignalP"/>
    </source>
</evidence>